<dbReference type="PROSITE" id="PS51257">
    <property type="entry name" value="PROKAR_LIPOPROTEIN"/>
    <property type="match status" value="1"/>
</dbReference>
<protein>
    <submittedName>
        <fullName evidence="3">META domain protein</fullName>
    </submittedName>
</protein>
<dbReference type="STRING" id="48936.NJ75_00743"/>
<sequence>MRSTLAFLAVSASLLAGCATAPSGSAGLAGTAWTILSVDGAAPVAPEKATLKFEDGRLSASVGCNGIGGDYRVDGQRLVAGPLMATRMFCEGPVWQQEEAVNALLSAAPEIERRGRTMRLVSGGHALDLELTTG</sequence>
<accession>A0A0B9AH85</accession>
<evidence type="ECO:0000313" key="3">
    <source>
        <dbReference type="EMBL" id="KHS48661.1"/>
    </source>
</evidence>
<dbReference type="AlphaFoldDB" id="A0A0B9AH85"/>
<dbReference type="PANTHER" id="PTHR35535:SF2">
    <property type="entry name" value="DUF306 DOMAIN-CONTAINING PROTEIN"/>
    <property type="match status" value="1"/>
</dbReference>
<dbReference type="InterPro" id="IPR053147">
    <property type="entry name" value="Hsp_HslJ-like"/>
</dbReference>
<dbReference type="Gene3D" id="2.40.128.270">
    <property type="match status" value="1"/>
</dbReference>
<keyword evidence="1" id="KW-0732">Signal</keyword>
<feature type="chain" id="PRO_5002128349" evidence="1">
    <location>
        <begin position="22"/>
        <end position="134"/>
    </location>
</feature>
<name>A0A0B9AH85_9SPHN</name>
<dbReference type="InterPro" id="IPR038670">
    <property type="entry name" value="HslJ-like_sf"/>
</dbReference>
<dbReference type="EMBL" id="JRVC01000003">
    <property type="protein sequence ID" value="KHS48661.1"/>
    <property type="molecule type" value="Genomic_DNA"/>
</dbReference>
<dbReference type="PANTHER" id="PTHR35535">
    <property type="entry name" value="HEAT SHOCK PROTEIN HSLJ"/>
    <property type="match status" value="1"/>
</dbReference>
<dbReference type="RefSeq" id="WP_052241945.1">
    <property type="nucleotide sequence ID" value="NZ_JRVC01000003.1"/>
</dbReference>
<proteinExistence type="predicted"/>
<dbReference type="Proteomes" id="UP000031338">
    <property type="component" value="Unassembled WGS sequence"/>
</dbReference>
<dbReference type="Pfam" id="PF03724">
    <property type="entry name" value="META"/>
    <property type="match status" value="1"/>
</dbReference>
<evidence type="ECO:0000313" key="4">
    <source>
        <dbReference type="Proteomes" id="UP000031338"/>
    </source>
</evidence>
<keyword evidence="4" id="KW-1185">Reference proteome</keyword>
<feature type="domain" description="DUF306" evidence="2">
    <location>
        <begin position="26"/>
        <end position="125"/>
    </location>
</feature>
<feature type="signal peptide" evidence="1">
    <location>
        <begin position="1"/>
        <end position="21"/>
    </location>
</feature>
<evidence type="ECO:0000256" key="1">
    <source>
        <dbReference type="SAM" id="SignalP"/>
    </source>
</evidence>
<gene>
    <name evidence="3" type="ORF">NJ75_00743</name>
</gene>
<comment type="caution">
    <text evidence="3">The sequence shown here is derived from an EMBL/GenBank/DDBJ whole genome shotgun (WGS) entry which is preliminary data.</text>
</comment>
<evidence type="ECO:0000259" key="2">
    <source>
        <dbReference type="Pfam" id="PF03724"/>
    </source>
</evidence>
<dbReference type="InterPro" id="IPR005184">
    <property type="entry name" value="DUF306_Meta_HslJ"/>
</dbReference>
<dbReference type="PATRIC" id="fig|48936.3.peg.753"/>
<reference evidence="3 4" key="1">
    <citation type="submission" date="2014-10" db="EMBL/GenBank/DDBJ databases">
        <title>Draft genome sequence of Novosphingobium subterraneum DSM 12447.</title>
        <authorList>
            <person name="Gan H.M."/>
            <person name="Gan H.Y."/>
            <person name="Savka M.A."/>
        </authorList>
    </citation>
    <scope>NUCLEOTIDE SEQUENCE [LARGE SCALE GENOMIC DNA]</scope>
    <source>
        <strain evidence="3 4">DSM 12447</strain>
    </source>
</reference>
<organism evidence="3 4">
    <name type="scientific">Novosphingobium subterraneum</name>
    <dbReference type="NCBI Taxonomy" id="48936"/>
    <lineage>
        <taxon>Bacteria</taxon>
        <taxon>Pseudomonadati</taxon>
        <taxon>Pseudomonadota</taxon>
        <taxon>Alphaproteobacteria</taxon>
        <taxon>Sphingomonadales</taxon>
        <taxon>Sphingomonadaceae</taxon>
        <taxon>Novosphingobium</taxon>
    </lineage>
</organism>